<proteinExistence type="predicted"/>
<reference evidence="1 2" key="1">
    <citation type="submission" date="2020-04" db="EMBL/GenBank/DDBJ databases">
        <title>Draft genome of Leeia sp. IMCC25680.</title>
        <authorList>
            <person name="Song J."/>
            <person name="Cho J.-C."/>
        </authorList>
    </citation>
    <scope>NUCLEOTIDE SEQUENCE [LARGE SCALE GENOMIC DNA]</scope>
    <source>
        <strain evidence="1 2">IMCC25680</strain>
    </source>
</reference>
<keyword evidence="2" id="KW-1185">Reference proteome</keyword>
<protein>
    <submittedName>
        <fullName evidence="1">Uncharacterized protein</fullName>
    </submittedName>
</protein>
<dbReference type="AlphaFoldDB" id="A0A847SE09"/>
<comment type="caution">
    <text evidence="1">The sequence shown here is derived from an EMBL/GenBank/DDBJ whole genome shotgun (WGS) entry which is preliminary data.</text>
</comment>
<accession>A0A847SE09</accession>
<dbReference type="Proteomes" id="UP000587991">
    <property type="component" value="Unassembled WGS sequence"/>
</dbReference>
<dbReference type="EMBL" id="JABAIM010000002">
    <property type="protein sequence ID" value="NLR75676.1"/>
    <property type="molecule type" value="Genomic_DNA"/>
</dbReference>
<dbReference type="RefSeq" id="WP_168877325.1">
    <property type="nucleotide sequence ID" value="NZ_JABAIM010000002.1"/>
</dbReference>
<gene>
    <name evidence="1" type="ORF">HF682_10935</name>
</gene>
<name>A0A847SE09_9NEIS</name>
<evidence type="ECO:0000313" key="2">
    <source>
        <dbReference type="Proteomes" id="UP000587991"/>
    </source>
</evidence>
<sequence length="87" mass="9962">MKFVDKRIFKGERFSIGIEATTGRSYLAIPVANSLVEYEEYYEIDQALVEDCANNLEALLEIARLCRTRQFDHHLIMPAGRLRGTAL</sequence>
<organism evidence="1 2">
    <name type="scientific">Leeia aquatica</name>
    <dbReference type="NCBI Taxonomy" id="2725557"/>
    <lineage>
        <taxon>Bacteria</taxon>
        <taxon>Pseudomonadati</taxon>
        <taxon>Pseudomonadota</taxon>
        <taxon>Betaproteobacteria</taxon>
        <taxon>Neisseriales</taxon>
        <taxon>Leeiaceae</taxon>
        <taxon>Leeia</taxon>
    </lineage>
</organism>
<evidence type="ECO:0000313" key="1">
    <source>
        <dbReference type="EMBL" id="NLR75676.1"/>
    </source>
</evidence>